<feature type="transmembrane region" description="Helical" evidence="1">
    <location>
        <begin position="127"/>
        <end position="145"/>
    </location>
</feature>
<gene>
    <name evidence="2" type="ORF">FLAPXU55_01688</name>
</gene>
<dbReference type="RefSeq" id="WP_180857304.1">
    <property type="nucleotide sequence ID" value="NZ_CAIJDE010000034.1"/>
</dbReference>
<dbReference type="GO" id="GO:0008654">
    <property type="term" value="P:phospholipid biosynthetic process"/>
    <property type="evidence" value="ECO:0007669"/>
    <property type="project" value="InterPro"/>
</dbReference>
<evidence type="ECO:0008006" key="4">
    <source>
        <dbReference type="Google" id="ProtNLM"/>
    </source>
</evidence>
<dbReference type="EMBL" id="CAIJDE010000034">
    <property type="protein sequence ID" value="CAC9973995.1"/>
    <property type="molecule type" value="Genomic_DNA"/>
</dbReference>
<keyword evidence="1" id="KW-1133">Transmembrane helix</keyword>
<keyword evidence="3" id="KW-1185">Reference proteome</keyword>
<organism evidence="2 3">
    <name type="scientific">Flavobacterium panici</name>
    <dbReference type="NCBI Taxonomy" id="2654843"/>
    <lineage>
        <taxon>Bacteria</taxon>
        <taxon>Pseudomonadati</taxon>
        <taxon>Bacteroidota</taxon>
        <taxon>Flavobacteriia</taxon>
        <taxon>Flavobacteriales</taxon>
        <taxon>Flavobacteriaceae</taxon>
        <taxon>Flavobacterium</taxon>
    </lineage>
</organism>
<feature type="transmembrane region" description="Helical" evidence="1">
    <location>
        <begin position="96"/>
        <end position="115"/>
    </location>
</feature>
<dbReference type="AlphaFoldDB" id="A0A9N8P1F3"/>
<protein>
    <recommendedName>
        <fullName evidence="4">CDP-alcohol phosphatidyltransferase</fullName>
    </recommendedName>
</protein>
<comment type="caution">
    <text evidence="2">The sequence shown here is derived from an EMBL/GenBank/DDBJ whole genome shotgun (WGS) entry which is preliminary data.</text>
</comment>
<dbReference type="Pfam" id="PF01066">
    <property type="entry name" value="CDP-OH_P_transf"/>
    <property type="match status" value="1"/>
</dbReference>
<feature type="transmembrane region" description="Helical" evidence="1">
    <location>
        <begin position="32"/>
        <end position="51"/>
    </location>
</feature>
<dbReference type="GO" id="GO:0016780">
    <property type="term" value="F:phosphotransferase activity, for other substituted phosphate groups"/>
    <property type="evidence" value="ECO:0007669"/>
    <property type="project" value="InterPro"/>
</dbReference>
<feature type="transmembrane region" description="Helical" evidence="1">
    <location>
        <begin position="151"/>
        <end position="170"/>
    </location>
</feature>
<dbReference type="InterPro" id="IPR043130">
    <property type="entry name" value="CDP-OH_PTrfase_TM_dom"/>
</dbReference>
<evidence type="ECO:0000256" key="1">
    <source>
        <dbReference type="SAM" id="Phobius"/>
    </source>
</evidence>
<dbReference type="InterPro" id="IPR000462">
    <property type="entry name" value="CDP-OH_P_trans"/>
</dbReference>
<evidence type="ECO:0000313" key="3">
    <source>
        <dbReference type="Proteomes" id="UP000533639"/>
    </source>
</evidence>
<name>A0A9N8P1F3_9FLAO</name>
<reference evidence="2 3" key="1">
    <citation type="submission" date="2020-06" db="EMBL/GenBank/DDBJ databases">
        <authorList>
            <person name="Criscuolo A."/>
        </authorList>
    </citation>
    <scope>NUCLEOTIDE SEQUENCE [LARGE SCALE GENOMIC DNA]</scope>
    <source>
        <strain evidence="2">PXU-55</strain>
    </source>
</reference>
<sequence length="199" mass="22700">MKNIPILLIAFRLLLGPILIILTYNFGTEIRTELVVLIFLGLLSDIFDGIIARRLGTSSEKLRRMDSQTDLVFWLCVAWCSWILKPEIIIENAFPIALIFIMEALTYVFSFMKFGKETCTHAFLSKLWGITLLLAFVGMIGFGYSGITFSLAIIFGIVGHIDVLLIILILPKWTFDVPSCYHAYLIRNNIPFKKNKLFN</sequence>
<feature type="transmembrane region" description="Helical" evidence="1">
    <location>
        <begin position="7"/>
        <end position="26"/>
    </location>
</feature>
<accession>A0A9N8P1F3</accession>
<dbReference type="GO" id="GO:0016020">
    <property type="term" value="C:membrane"/>
    <property type="evidence" value="ECO:0007669"/>
    <property type="project" value="InterPro"/>
</dbReference>
<keyword evidence="1" id="KW-0472">Membrane</keyword>
<dbReference type="Gene3D" id="1.20.120.1760">
    <property type="match status" value="1"/>
</dbReference>
<proteinExistence type="predicted"/>
<keyword evidence="1" id="KW-0812">Transmembrane</keyword>
<dbReference type="Proteomes" id="UP000533639">
    <property type="component" value="Unassembled WGS sequence"/>
</dbReference>
<evidence type="ECO:0000313" key="2">
    <source>
        <dbReference type="EMBL" id="CAC9973995.1"/>
    </source>
</evidence>